<dbReference type="FunFam" id="2.40.30.30:FF:000003">
    <property type="entry name" value="Riboflavin biosynthesis protein"/>
    <property type="match status" value="1"/>
</dbReference>
<comment type="catalytic activity">
    <reaction evidence="14 15">
        <text>FMN + ATP + H(+) = FAD + diphosphate</text>
        <dbReference type="Rhea" id="RHEA:17237"/>
        <dbReference type="ChEBI" id="CHEBI:15378"/>
        <dbReference type="ChEBI" id="CHEBI:30616"/>
        <dbReference type="ChEBI" id="CHEBI:33019"/>
        <dbReference type="ChEBI" id="CHEBI:57692"/>
        <dbReference type="ChEBI" id="CHEBI:58210"/>
        <dbReference type="EC" id="2.7.7.2"/>
    </reaction>
</comment>
<dbReference type="CDD" id="cd02064">
    <property type="entry name" value="FAD_synthetase_N"/>
    <property type="match status" value="1"/>
</dbReference>
<reference evidence="17" key="2">
    <citation type="submission" date="2020-09" db="EMBL/GenBank/DDBJ databases">
        <authorList>
            <person name="Sun Q."/>
            <person name="Zhou Y."/>
        </authorList>
    </citation>
    <scope>NUCLEOTIDE SEQUENCE</scope>
    <source>
        <strain evidence="17">CGMCC 1.14988</strain>
    </source>
</reference>
<dbReference type="UniPathway" id="UPA00277">
    <property type="reaction ID" value="UER00407"/>
</dbReference>
<dbReference type="Gene3D" id="2.40.30.30">
    <property type="entry name" value="Riboflavin kinase-like"/>
    <property type="match status" value="1"/>
</dbReference>
<dbReference type="InterPro" id="IPR023465">
    <property type="entry name" value="Riboflavin_kinase_dom_sf"/>
</dbReference>
<evidence type="ECO:0000256" key="15">
    <source>
        <dbReference type="PIRNR" id="PIRNR004491"/>
    </source>
</evidence>
<evidence type="ECO:0000256" key="7">
    <source>
        <dbReference type="ARBA" id="ARBA00022695"/>
    </source>
</evidence>
<dbReference type="FunFam" id="3.40.50.620:FF:000021">
    <property type="entry name" value="Riboflavin biosynthesis protein"/>
    <property type="match status" value="1"/>
</dbReference>
<dbReference type="Gene3D" id="3.40.50.620">
    <property type="entry name" value="HUPs"/>
    <property type="match status" value="1"/>
</dbReference>
<dbReference type="GO" id="GO:0005524">
    <property type="term" value="F:ATP binding"/>
    <property type="evidence" value="ECO:0007669"/>
    <property type="project" value="UniProtKB-UniRule"/>
</dbReference>
<dbReference type="EMBL" id="BMHA01000006">
    <property type="protein sequence ID" value="GGI06536.1"/>
    <property type="molecule type" value="Genomic_DNA"/>
</dbReference>
<sequence length="310" mass="33461">MSEVHRADVHELGELTAVDSVVTIGNFDGVHRGHQVLLRRTVDAARDRDARAVAITFDPHPAAVLRPGSEPPRLQSVDERVAALCALDLDLVVVLAFTRELSHLSPQAFVEDVLVRPLGTRRLIVGTNFRFGHKAAGDVVTLVEAGDVHGFEVEAVTLRELEHRPISSTQVRRSLADGDLGWANLALGRPYAVRGEVVPGDGRGRTIGVPTANVAVDDGRLVPANGVYAGTASVEGSSWPAVTNVGRRPTFAGATRTVEVHLLDADPDLYGRELTFAFEHRLRDEQRFDGVEALVAQIHTDIATARELLG</sequence>
<evidence type="ECO:0000256" key="1">
    <source>
        <dbReference type="ARBA" id="ARBA00002121"/>
    </source>
</evidence>
<keyword evidence="10 15" id="KW-0274">FAD</keyword>
<dbReference type="PANTHER" id="PTHR22749:SF6">
    <property type="entry name" value="RIBOFLAVIN KINASE"/>
    <property type="match status" value="1"/>
</dbReference>
<dbReference type="InterPro" id="IPR023468">
    <property type="entry name" value="Riboflavin_kinase"/>
</dbReference>
<dbReference type="UniPathway" id="UPA00276">
    <property type="reaction ID" value="UER00406"/>
</dbReference>
<dbReference type="GO" id="GO:0008531">
    <property type="term" value="F:riboflavin kinase activity"/>
    <property type="evidence" value="ECO:0007669"/>
    <property type="project" value="UniProtKB-UniRule"/>
</dbReference>
<dbReference type="PIRSF" id="PIRSF004491">
    <property type="entry name" value="FAD_Synth"/>
    <property type="match status" value="1"/>
</dbReference>
<protein>
    <recommendedName>
        <fullName evidence="15">Riboflavin biosynthesis protein</fullName>
    </recommendedName>
    <domain>
        <recommendedName>
            <fullName evidence="15">Riboflavin kinase</fullName>
            <ecNumber evidence="15">2.7.1.26</ecNumber>
        </recommendedName>
        <alternativeName>
            <fullName evidence="15">Flavokinase</fullName>
        </alternativeName>
    </domain>
    <domain>
        <recommendedName>
            <fullName evidence="15">FMN adenylyltransferase</fullName>
            <ecNumber evidence="15">2.7.7.2</ecNumber>
        </recommendedName>
        <alternativeName>
            <fullName evidence="15">FAD pyrophosphorylase</fullName>
        </alternativeName>
        <alternativeName>
            <fullName evidence="15">FAD synthase</fullName>
        </alternativeName>
    </domain>
</protein>
<dbReference type="InterPro" id="IPR014729">
    <property type="entry name" value="Rossmann-like_a/b/a_fold"/>
</dbReference>
<dbReference type="GO" id="GO:0003919">
    <property type="term" value="F:FMN adenylyltransferase activity"/>
    <property type="evidence" value="ECO:0007669"/>
    <property type="project" value="UniProtKB-UniRule"/>
</dbReference>
<comment type="pathway">
    <text evidence="2 15">Cofactor biosynthesis; FAD biosynthesis; FAD from FMN: step 1/1.</text>
</comment>
<dbReference type="EC" id="2.7.1.26" evidence="15"/>
<accession>A0A8J3A8F2</accession>
<evidence type="ECO:0000313" key="18">
    <source>
        <dbReference type="Proteomes" id="UP000650511"/>
    </source>
</evidence>
<keyword evidence="12" id="KW-0511">Multifunctional enzyme</keyword>
<keyword evidence="4 15" id="KW-0285">Flavoprotein</keyword>
<dbReference type="GO" id="GO:0009231">
    <property type="term" value="P:riboflavin biosynthetic process"/>
    <property type="evidence" value="ECO:0007669"/>
    <property type="project" value="InterPro"/>
</dbReference>
<dbReference type="NCBIfam" id="TIGR00083">
    <property type="entry name" value="ribF"/>
    <property type="match status" value="1"/>
</dbReference>
<dbReference type="NCBIfam" id="NF004162">
    <property type="entry name" value="PRK05627.1-5"/>
    <property type="match status" value="1"/>
</dbReference>
<keyword evidence="18" id="KW-1185">Reference proteome</keyword>
<name>A0A8J3A8F2_9ACTN</name>
<evidence type="ECO:0000256" key="5">
    <source>
        <dbReference type="ARBA" id="ARBA00022643"/>
    </source>
</evidence>
<evidence type="ECO:0000256" key="4">
    <source>
        <dbReference type="ARBA" id="ARBA00022630"/>
    </source>
</evidence>
<dbReference type="SUPFAM" id="SSF82114">
    <property type="entry name" value="Riboflavin kinase-like"/>
    <property type="match status" value="1"/>
</dbReference>
<dbReference type="RefSeq" id="WP_205745271.1">
    <property type="nucleotide sequence ID" value="NZ_BMHA01000006.1"/>
</dbReference>
<dbReference type="InterPro" id="IPR015865">
    <property type="entry name" value="Riboflavin_kinase_bac/euk"/>
</dbReference>
<evidence type="ECO:0000256" key="8">
    <source>
        <dbReference type="ARBA" id="ARBA00022741"/>
    </source>
</evidence>
<keyword evidence="6 15" id="KW-0808">Transferase</keyword>
<keyword evidence="8 15" id="KW-0547">Nucleotide-binding</keyword>
<evidence type="ECO:0000256" key="12">
    <source>
        <dbReference type="ARBA" id="ARBA00023268"/>
    </source>
</evidence>
<comment type="pathway">
    <text evidence="3 15">Cofactor biosynthesis; FMN biosynthesis; FMN from riboflavin (ATP route): step 1/1.</text>
</comment>
<keyword evidence="7 15" id="KW-0548">Nucleotidyltransferase</keyword>
<keyword evidence="9 15" id="KW-0418">Kinase</keyword>
<evidence type="ECO:0000256" key="14">
    <source>
        <dbReference type="ARBA" id="ARBA00049494"/>
    </source>
</evidence>
<evidence type="ECO:0000313" key="17">
    <source>
        <dbReference type="EMBL" id="GGI06536.1"/>
    </source>
</evidence>
<dbReference type="Pfam" id="PF01687">
    <property type="entry name" value="Flavokinase"/>
    <property type="match status" value="1"/>
</dbReference>
<organism evidence="17 18">
    <name type="scientific">Egicoccus halophilus</name>
    <dbReference type="NCBI Taxonomy" id="1670830"/>
    <lineage>
        <taxon>Bacteria</taxon>
        <taxon>Bacillati</taxon>
        <taxon>Actinomycetota</taxon>
        <taxon>Nitriliruptoria</taxon>
        <taxon>Egicoccales</taxon>
        <taxon>Egicoccaceae</taxon>
        <taxon>Egicoccus</taxon>
    </lineage>
</organism>
<evidence type="ECO:0000259" key="16">
    <source>
        <dbReference type="SMART" id="SM00904"/>
    </source>
</evidence>
<reference evidence="17" key="1">
    <citation type="journal article" date="2014" name="Int. J. Syst. Evol. Microbiol.">
        <title>Complete genome sequence of Corynebacterium casei LMG S-19264T (=DSM 44701T), isolated from a smear-ripened cheese.</title>
        <authorList>
            <consortium name="US DOE Joint Genome Institute (JGI-PGF)"/>
            <person name="Walter F."/>
            <person name="Albersmeier A."/>
            <person name="Kalinowski J."/>
            <person name="Ruckert C."/>
        </authorList>
    </citation>
    <scope>NUCLEOTIDE SEQUENCE</scope>
    <source>
        <strain evidence="17">CGMCC 1.14988</strain>
    </source>
</reference>
<comment type="function">
    <text evidence="1">Catalyzes the phosphorylation of riboflavin to FMN followed by the adenylation of FMN to FAD.</text>
</comment>
<dbReference type="InterPro" id="IPR015864">
    <property type="entry name" value="FAD_synthase"/>
</dbReference>
<dbReference type="SMART" id="SM00904">
    <property type="entry name" value="Flavokinase"/>
    <property type="match status" value="1"/>
</dbReference>
<keyword evidence="5 15" id="KW-0288">FMN</keyword>
<evidence type="ECO:0000256" key="3">
    <source>
        <dbReference type="ARBA" id="ARBA00005201"/>
    </source>
</evidence>
<evidence type="ECO:0000256" key="9">
    <source>
        <dbReference type="ARBA" id="ARBA00022777"/>
    </source>
</evidence>
<dbReference type="GO" id="GO:0009398">
    <property type="term" value="P:FMN biosynthetic process"/>
    <property type="evidence" value="ECO:0007669"/>
    <property type="project" value="UniProtKB-UniRule"/>
</dbReference>
<gene>
    <name evidence="17" type="ORF">GCM10011354_19580</name>
</gene>
<dbReference type="Pfam" id="PF06574">
    <property type="entry name" value="FAD_syn"/>
    <property type="match status" value="1"/>
</dbReference>
<keyword evidence="11 15" id="KW-0067">ATP-binding</keyword>
<feature type="domain" description="Riboflavin kinase" evidence="16">
    <location>
        <begin position="186"/>
        <end position="310"/>
    </location>
</feature>
<evidence type="ECO:0000256" key="11">
    <source>
        <dbReference type="ARBA" id="ARBA00022840"/>
    </source>
</evidence>
<dbReference type="AlphaFoldDB" id="A0A8J3A8F2"/>
<evidence type="ECO:0000256" key="10">
    <source>
        <dbReference type="ARBA" id="ARBA00022827"/>
    </source>
</evidence>
<proteinExistence type="inferred from homology"/>
<dbReference type="InterPro" id="IPR002606">
    <property type="entry name" value="Riboflavin_kinase_bac"/>
</dbReference>
<dbReference type="PANTHER" id="PTHR22749">
    <property type="entry name" value="RIBOFLAVIN KINASE/FMN ADENYLYLTRANSFERASE"/>
    <property type="match status" value="1"/>
</dbReference>
<evidence type="ECO:0000256" key="6">
    <source>
        <dbReference type="ARBA" id="ARBA00022679"/>
    </source>
</evidence>
<dbReference type="GO" id="GO:0006747">
    <property type="term" value="P:FAD biosynthetic process"/>
    <property type="evidence" value="ECO:0007669"/>
    <property type="project" value="UniProtKB-UniRule"/>
</dbReference>
<dbReference type="EC" id="2.7.7.2" evidence="15"/>
<evidence type="ECO:0000256" key="13">
    <source>
        <dbReference type="ARBA" id="ARBA00047880"/>
    </source>
</evidence>
<dbReference type="Proteomes" id="UP000650511">
    <property type="component" value="Unassembled WGS sequence"/>
</dbReference>
<dbReference type="SUPFAM" id="SSF52374">
    <property type="entry name" value="Nucleotidylyl transferase"/>
    <property type="match status" value="1"/>
</dbReference>
<comment type="catalytic activity">
    <reaction evidence="13 15">
        <text>riboflavin + ATP = FMN + ADP + H(+)</text>
        <dbReference type="Rhea" id="RHEA:14357"/>
        <dbReference type="ChEBI" id="CHEBI:15378"/>
        <dbReference type="ChEBI" id="CHEBI:30616"/>
        <dbReference type="ChEBI" id="CHEBI:57986"/>
        <dbReference type="ChEBI" id="CHEBI:58210"/>
        <dbReference type="ChEBI" id="CHEBI:456216"/>
        <dbReference type="EC" id="2.7.1.26"/>
    </reaction>
</comment>
<comment type="similarity">
    <text evidence="15">Belongs to the ribF family.</text>
</comment>
<dbReference type="NCBIfam" id="NF004160">
    <property type="entry name" value="PRK05627.1-3"/>
    <property type="match status" value="1"/>
</dbReference>
<comment type="caution">
    <text evidence="17">The sequence shown here is derived from an EMBL/GenBank/DDBJ whole genome shotgun (WGS) entry which is preliminary data.</text>
</comment>
<evidence type="ECO:0000256" key="2">
    <source>
        <dbReference type="ARBA" id="ARBA00004726"/>
    </source>
</evidence>